<evidence type="ECO:0000256" key="1">
    <source>
        <dbReference type="ARBA" id="ARBA00022729"/>
    </source>
</evidence>
<dbReference type="Pfam" id="PF02563">
    <property type="entry name" value="Poly_export"/>
    <property type="match status" value="1"/>
</dbReference>
<keyword evidence="2" id="KW-1133">Transmembrane helix</keyword>
<evidence type="ECO:0000259" key="3">
    <source>
        <dbReference type="Pfam" id="PF02563"/>
    </source>
</evidence>
<dbReference type="AlphaFoldDB" id="A0A1J5SSK3"/>
<feature type="domain" description="Polysaccharide export protein N-terminal" evidence="3">
    <location>
        <begin position="135"/>
        <end position="201"/>
    </location>
</feature>
<feature type="domain" description="Soluble ligand binding" evidence="4">
    <location>
        <begin position="475"/>
        <end position="522"/>
    </location>
</feature>
<sequence length="804" mass="88664">MKKLKKGFATVLAVFLFAAMSFAQQASGINIDNLSDQQLQQYLGMGSGMSEADAIAKAKEKGLSDEQIQKLRLRLQKLNGSGATTAKADSTDLRTAVPTKSPNNQALLINGLPVFGSNLFAKENLTFEPNLQIPTPVNYQIGTGDQLNIDLFGYSDANFKLKVSPDGTIRIPNLGPVKVAGLSFETAQQKIKSQLSKIYPQIASGQTSIQVTLGTIRSIRVTLIGEIQKPGTYTLPSLATIANALYVSGGPDDIGSYRDIQLVRNGKTIAVFDLYDFLLKGDLTKNLRLEDDDIIRVNPYETRVIVTGAIKRKAIYEAKKNESLQEMITTAGGFADNAYREFIRLERNTKNAKEAITVTNKQFKDFGLLSGDNFTIDSISSRFTNKVVITGAVYHPGVYSTQEYATLKPLLQTAGLKEEAYLQRAMIKRRDANFIPTTIDVNIADILSNKTDISLQREDSVQIFSLLDLRGKYSVTINGEVNKPDSYNYSDNLQLQDLILMAGGFKDGASGKKIEIARRVRDSVTEKDSNRYSIVKVIELNKQLDESSDAPKFLLQPFDIVSVRKNPSYLEQITIKVEGQVLYPGDYSIEKRQERISDIIQRAGGFKSDAYLPGALLIRGKKDDANAKAQDLQRMNLLSSSDSTKNMNSDSLISKMNAFTSSIGINLQEAINHPGSKYDVFVEEGDRLIIPKEKLTVRTSGAVYMSKQIVFEGNTSFRKYIDQSGGFSAQALRSRSFVIYANGSVARTHHFLFFNTYPKVDQGSEIFVPAKKVNTNRLAGMAATAGLLATVSTALFTIIYVTKL</sequence>
<evidence type="ECO:0000256" key="2">
    <source>
        <dbReference type="SAM" id="Phobius"/>
    </source>
</evidence>
<keyword evidence="1" id="KW-0732">Signal</keyword>
<feature type="transmembrane region" description="Helical" evidence="2">
    <location>
        <begin position="778"/>
        <end position="801"/>
    </location>
</feature>
<evidence type="ECO:0000259" key="4">
    <source>
        <dbReference type="Pfam" id="PF10531"/>
    </source>
</evidence>
<dbReference type="GO" id="GO:0015159">
    <property type="term" value="F:polysaccharide transmembrane transporter activity"/>
    <property type="evidence" value="ECO:0007669"/>
    <property type="project" value="InterPro"/>
</dbReference>
<dbReference type="PANTHER" id="PTHR33619:SF3">
    <property type="entry name" value="POLYSACCHARIDE EXPORT PROTEIN GFCE-RELATED"/>
    <property type="match status" value="1"/>
</dbReference>
<reference evidence="5" key="1">
    <citation type="submission" date="2016-10" db="EMBL/GenBank/DDBJ databases">
        <title>Sequence of Gallionella enrichment culture.</title>
        <authorList>
            <person name="Poehlein A."/>
            <person name="Muehling M."/>
            <person name="Daniel R."/>
        </authorList>
    </citation>
    <scope>NUCLEOTIDE SEQUENCE</scope>
</reference>
<feature type="domain" description="Soluble ligand binding" evidence="4">
    <location>
        <begin position="575"/>
        <end position="623"/>
    </location>
</feature>
<gene>
    <name evidence="5" type="primary">kpsD_1</name>
    <name evidence="5" type="ORF">GALL_109040</name>
</gene>
<feature type="domain" description="Soluble ligand binding" evidence="4">
    <location>
        <begin position="220"/>
        <end position="269"/>
    </location>
</feature>
<dbReference type="InterPro" id="IPR003715">
    <property type="entry name" value="Poly_export_N"/>
</dbReference>
<keyword evidence="2" id="KW-0812">Transmembrane</keyword>
<dbReference type="Gene3D" id="3.30.1950.10">
    <property type="entry name" value="wza like domain"/>
    <property type="match status" value="1"/>
</dbReference>
<comment type="caution">
    <text evidence="5">The sequence shown here is derived from an EMBL/GenBank/DDBJ whole genome shotgun (WGS) entry which is preliminary data.</text>
</comment>
<dbReference type="InterPro" id="IPR049712">
    <property type="entry name" value="Poly_export"/>
</dbReference>
<name>A0A1J5SSK3_9ZZZZ</name>
<dbReference type="Gene3D" id="3.10.560.10">
    <property type="entry name" value="Outer membrane lipoprotein wza domain like"/>
    <property type="match status" value="6"/>
</dbReference>
<keyword evidence="2" id="KW-0472">Membrane</keyword>
<dbReference type="EMBL" id="MLJW01000040">
    <property type="protein sequence ID" value="OIR06997.1"/>
    <property type="molecule type" value="Genomic_DNA"/>
</dbReference>
<feature type="domain" description="Soluble ligand binding" evidence="4">
    <location>
        <begin position="387"/>
        <end position="429"/>
    </location>
</feature>
<dbReference type="InterPro" id="IPR019554">
    <property type="entry name" value="Soluble_ligand-bd"/>
</dbReference>
<protein>
    <submittedName>
        <fullName evidence="5">Polysialic acid transport protein KpsD</fullName>
    </submittedName>
</protein>
<evidence type="ECO:0000313" key="5">
    <source>
        <dbReference type="EMBL" id="OIR06997.1"/>
    </source>
</evidence>
<organism evidence="5">
    <name type="scientific">mine drainage metagenome</name>
    <dbReference type="NCBI Taxonomy" id="410659"/>
    <lineage>
        <taxon>unclassified sequences</taxon>
        <taxon>metagenomes</taxon>
        <taxon>ecological metagenomes</taxon>
    </lineage>
</organism>
<dbReference type="Pfam" id="PF10531">
    <property type="entry name" value="SLBB"/>
    <property type="match status" value="5"/>
</dbReference>
<feature type="domain" description="Soluble ligand binding" evidence="4">
    <location>
        <begin position="304"/>
        <end position="350"/>
    </location>
</feature>
<dbReference type="PANTHER" id="PTHR33619">
    <property type="entry name" value="POLYSACCHARIDE EXPORT PROTEIN GFCE-RELATED"/>
    <property type="match status" value="1"/>
</dbReference>
<proteinExistence type="predicted"/>
<accession>A0A1J5SSK3</accession>